<proteinExistence type="predicted"/>
<evidence type="ECO:0000256" key="1">
    <source>
        <dbReference type="SAM" id="Coils"/>
    </source>
</evidence>
<accession>A0A1C0B733</accession>
<dbReference type="Proteomes" id="UP000093281">
    <property type="component" value="Unassembled WGS sequence"/>
</dbReference>
<dbReference type="EMBL" id="LCUJ01000003">
    <property type="protein sequence ID" value="OCL99409.1"/>
    <property type="molecule type" value="Genomic_DNA"/>
</dbReference>
<sequence>MPQIRNTKVENIYHSIKSSKNFSLDDFKIEFPDDGNVLVKIILRASNKYSFSIEENNINILSSFGSIMSNQEPEKVYQTIEKPGHNKNIEIHNHENLDSCINKIASWLYNLDEDLKNEFTFDDISDIEEFEEKLNKEFPDENEKFTQDEKEKLVAKISELQERIEKLEQDNNTQKQIELLERSRNELEKYPKKAWWLKFYNRFNSLNKGLGLLNDIGDNAMKLLEKFGA</sequence>
<dbReference type="RefSeq" id="WP_066186310.1">
    <property type="nucleotide sequence ID" value="NZ_LCUJ01000003.1"/>
</dbReference>
<evidence type="ECO:0000313" key="2">
    <source>
        <dbReference type="EMBL" id="OCL99409.1"/>
    </source>
</evidence>
<dbReference type="OrthoDB" id="5349140at2"/>
<reference evidence="3" key="1">
    <citation type="submission" date="2015-05" db="EMBL/GenBank/DDBJ databases">
        <authorList>
            <person name="Rovetto F."/>
            <person name="Cocolin L."/>
            <person name="Illeghems K."/>
            <person name="Van Nieuwerburgh F."/>
            <person name="Houf K."/>
        </authorList>
    </citation>
    <scope>NUCLEOTIDE SEQUENCE [LARGE SCALE GENOMIC DNA]</scope>
    <source>
        <strain evidence="3">DU22</strain>
    </source>
</reference>
<feature type="coiled-coil region" evidence="1">
    <location>
        <begin position="143"/>
        <end position="177"/>
    </location>
</feature>
<organism evidence="2 3">
    <name type="scientific">Aliarcobacter thereius</name>
    <dbReference type="NCBI Taxonomy" id="544718"/>
    <lineage>
        <taxon>Bacteria</taxon>
        <taxon>Pseudomonadati</taxon>
        <taxon>Campylobacterota</taxon>
        <taxon>Epsilonproteobacteria</taxon>
        <taxon>Campylobacterales</taxon>
        <taxon>Arcobacteraceae</taxon>
        <taxon>Aliarcobacter</taxon>
    </lineage>
</organism>
<evidence type="ECO:0000313" key="3">
    <source>
        <dbReference type="Proteomes" id="UP000093281"/>
    </source>
</evidence>
<protein>
    <submittedName>
        <fullName evidence="2">Uncharacterized protein</fullName>
    </submittedName>
</protein>
<comment type="caution">
    <text evidence="2">The sequence shown here is derived from an EMBL/GenBank/DDBJ whole genome shotgun (WGS) entry which is preliminary data.</text>
</comment>
<dbReference type="AlphaFoldDB" id="A0A1C0B733"/>
<name>A0A1C0B733_9BACT</name>
<gene>
    <name evidence="2" type="ORF">AAX29_01223</name>
</gene>
<keyword evidence="1" id="KW-0175">Coiled coil</keyword>